<dbReference type="InterPro" id="IPR001538">
    <property type="entry name" value="Man6P_isomerase-2_C"/>
</dbReference>
<proteinExistence type="predicted"/>
<dbReference type="Proteomes" id="UP000032534">
    <property type="component" value="Unassembled WGS sequence"/>
</dbReference>
<comment type="caution">
    <text evidence="3">The sequence shown here is derived from an EMBL/GenBank/DDBJ whole genome shotgun (WGS) entry which is preliminary data.</text>
</comment>
<dbReference type="AlphaFoldDB" id="A0A0D7X550"/>
<gene>
    <name evidence="3" type="ORF">QD47_05760</name>
</gene>
<name>A0A0D7X550_9BACL</name>
<evidence type="ECO:0000259" key="2">
    <source>
        <dbReference type="Pfam" id="PF01050"/>
    </source>
</evidence>
<dbReference type="Gene3D" id="3.90.550.10">
    <property type="entry name" value="Spore Coat Polysaccharide Biosynthesis Protein SpsA, Chain A"/>
    <property type="match status" value="1"/>
</dbReference>
<dbReference type="OrthoDB" id="9806359at2"/>
<dbReference type="RefSeq" id="WP_044645216.1">
    <property type="nucleotide sequence ID" value="NZ_JTHP01000007.1"/>
</dbReference>
<evidence type="ECO:0000313" key="4">
    <source>
        <dbReference type="Proteomes" id="UP000032534"/>
    </source>
</evidence>
<protein>
    <submittedName>
        <fullName evidence="3">Mannose-1-phosphate guanylyltransferase</fullName>
    </submittedName>
</protein>
<keyword evidence="3" id="KW-0548">Nucleotidyltransferase</keyword>
<organism evidence="3 4">
    <name type="scientific">Paenibacillus terrae</name>
    <dbReference type="NCBI Taxonomy" id="159743"/>
    <lineage>
        <taxon>Bacteria</taxon>
        <taxon>Bacillati</taxon>
        <taxon>Bacillota</taxon>
        <taxon>Bacilli</taxon>
        <taxon>Bacillales</taxon>
        <taxon>Paenibacillaceae</taxon>
        <taxon>Paenibacillus</taxon>
    </lineage>
</organism>
<dbReference type="InterPro" id="IPR011051">
    <property type="entry name" value="RmlC_Cupin_sf"/>
</dbReference>
<dbReference type="PANTHER" id="PTHR46390">
    <property type="entry name" value="MANNOSE-1-PHOSPHATE GUANYLYLTRANSFERASE"/>
    <property type="match status" value="1"/>
</dbReference>
<keyword evidence="3" id="KW-0808">Transferase</keyword>
<keyword evidence="4" id="KW-1185">Reference proteome</keyword>
<dbReference type="Pfam" id="PF01050">
    <property type="entry name" value="MannoseP_isomer"/>
    <property type="match status" value="1"/>
</dbReference>
<dbReference type="Gene3D" id="2.60.120.10">
    <property type="entry name" value="Jelly Rolls"/>
    <property type="match status" value="1"/>
</dbReference>
<feature type="domain" description="Nucleotidyl transferase" evidence="1">
    <location>
        <begin position="4"/>
        <end position="271"/>
    </location>
</feature>
<dbReference type="InterPro" id="IPR051161">
    <property type="entry name" value="Mannose-6P_isomerase_type2"/>
</dbReference>
<dbReference type="PANTHER" id="PTHR46390:SF1">
    <property type="entry name" value="MANNOSE-1-PHOSPHATE GUANYLYLTRANSFERASE"/>
    <property type="match status" value="1"/>
</dbReference>
<accession>A0A0D7X550</accession>
<dbReference type="InterPro" id="IPR029044">
    <property type="entry name" value="Nucleotide-diphossugar_trans"/>
</dbReference>
<dbReference type="GO" id="GO:0005976">
    <property type="term" value="P:polysaccharide metabolic process"/>
    <property type="evidence" value="ECO:0007669"/>
    <property type="project" value="InterPro"/>
</dbReference>
<feature type="domain" description="Mannose-6-phosphate isomerase type II C-terminal" evidence="2">
    <location>
        <begin position="340"/>
        <end position="444"/>
    </location>
</feature>
<dbReference type="SUPFAM" id="SSF53448">
    <property type="entry name" value="Nucleotide-diphospho-sugar transferases"/>
    <property type="match status" value="1"/>
</dbReference>
<dbReference type="GO" id="GO:0009298">
    <property type="term" value="P:GDP-mannose biosynthetic process"/>
    <property type="evidence" value="ECO:0007669"/>
    <property type="project" value="TreeGrafter"/>
</dbReference>
<evidence type="ECO:0000313" key="3">
    <source>
        <dbReference type="EMBL" id="KJD46526.1"/>
    </source>
</evidence>
<dbReference type="EMBL" id="JTHP01000007">
    <property type="protein sequence ID" value="KJD46526.1"/>
    <property type="molecule type" value="Genomic_DNA"/>
</dbReference>
<dbReference type="SUPFAM" id="SSF51182">
    <property type="entry name" value="RmlC-like cupins"/>
    <property type="match status" value="1"/>
</dbReference>
<reference evidence="3 4" key="1">
    <citation type="submission" date="2014-11" db="EMBL/GenBank/DDBJ databases">
        <title>Draft Genome Sequences of Paenibacillus polymyxa NRRL B-30509 and Paenibacillus terrae NRRL B-30644, Strains from a Poultry Environment that Produce Tridecaptin A and Paenicidins.</title>
        <authorList>
            <person name="van Belkum M.J."/>
            <person name="Lohans C.T."/>
            <person name="Vederas J.C."/>
        </authorList>
    </citation>
    <scope>NUCLEOTIDE SEQUENCE [LARGE SCALE GENOMIC DNA]</scope>
    <source>
        <strain evidence="3 4">NRRL B-30644</strain>
    </source>
</reference>
<dbReference type="PATRIC" id="fig|159743.3.peg.1240"/>
<dbReference type="InterPro" id="IPR005835">
    <property type="entry name" value="NTP_transferase_dom"/>
</dbReference>
<dbReference type="CDD" id="cd02213">
    <property type="entry name" value="cupin_PMI_typeII_C"/>
    <property type="match status" value="1"/>
</dbReference>
<dbReference type="Pfam" id="PF00483">
    <property type="entry name" value="NTP_transferase"/>
    <property type="match status" value="1"/>
</dbReference>
<evidence type="ECO:0000259" key="1">
    <source>
        <dbReference type="Pfam" id="PF00483"/>
    </source>
</evidence>
<dbReference type="InterPro" id="IPR014710">
    <property type="entry name" value="RmlC-like_jellyroll"/>
</dbReference>
<dbReference type="GO" id="GO:0004475">
    <property type="term" value="F:mannose-1-phosphate guanylyltransferase (GTP) activity"/>
    <property type="evidence" value="ECO:0007669"/>
    <property type="project" value="TreeGrafter"/>
</dbReference>
<sequence length="458" mass="51954">MKLVLLSGGSGKRLWPLSNDSRSKQFLKVLESPEGNSESMVQRVWRQLGDNGLSESSFIATGRAQVEMIQSQVGQDTRIIVEPERRDTFPAIALTATYLYSIVGVSPDEIVAILPVDPYVEDAFFATVAQLEHTLQESEGKLALIGVVPSYPSEKYGYIIPKNDATQGSTGYREVSHFQEKPDREQAERLIERNALWNCGVFAFKLGYLLDILASKGLPLNYEEMQKKYDSLEKISFDYEVVEKEKDIVVLPYDGFWKDLGTWNTLTEEMSHQQVGRGVVTEDCVNTSLINELDIPVAIIGTNDLIVAVSPDGILVTNKAESPRIKEVLKAHNQRPMYEERRWGHYRVVDYVKYDEGNEVLTKRIRVLQGKNISYQLHFKRSEIWTIISGEAEIILNEKLHKVKAGDVVRIPEGTKHSILAVTDVELIEVQTGSELIEEDIVRFCMDWDEISRHQFIS</sequence>